<dbReference type="Pfam" id="PF04321">
    <property type="entry name" value="RmlD_sub_bind"/>
    <property type="match status" value="1"/>
</dbReference>
<feature type="domain" description="RmlD-like substrate binding" evidence="1">
    <location>
        <begin position="1"/>
        <end position="278"/>
    </location>
</feature>
<dbReference type="AlphaFoldDB" id="A0A9Y1BSW2"/>
<dbReference type="PANTHER" id="PTHR10491">
    <property type="entry name" value="DTDP-4-DEHYDRORHAMNOSE REDUCTASE"/>
    <property type="match status" value="1"/>
</dbReference>
<dbReference type="Gene3D" id="3.40.50.720">
    <property type="entry name" value="NAD(P)-binding Rossmann-like Domain"/>
    <property type="match status" value="1"/>
</dbReference>
<gene>
    <name evidence="2" type="primary">rfbD</name>
    <name evidence="2" type="ORF">K9W46_03990</name>
</gene>
<dbReference type="EC" id="1.1.1.133" evidence="2"/>
<keyword evidence="2" id="KW-0560">Oxidoreductase</keyword>
<evidence type="ECO:0000259" key="1">
    <source>
        <dbReference type="Pfam" id="PF04321"/>
    </source>
</evidence>
<dbReference type="SUPFAM" id="SSF51735">
    <property type="entry name" value="NAD(P)-binding Rossmann-fold domains"/>
    <property type="match status" value="1"/>
</dbReference>
<dbReference type="PANTHER" id="PTHR10491:SF4">
    <property type="entry name" value="METHIONINE ADENOSYLTRANSFERASE 2 SUBUNIT BETA"/>
    <property type="match status" value="1"/>
</dbReference>
<dbReference type="CDD" id="cd05254">
    <property type="entry name" value="dTDP_HR_like_SDR_e"/>
    <property type="match status" value="1"/>
</dbReference>
<organism evidence="2">
    <name type="scientific">Candidatus Heimdallarchaeum endolithica</name>
    <dbReference type="NCBI Taxonomy" id="2876572"/>
    <lineage>
        <taxon>Archaea</taxon>
        <taxon>Promethearchaeati</taxon>
        <taxon>Candidatus Heimdallarchaeota</taxon>
        <taxon>Candidatus Heimdallarchaeia (ex Rinke et al. 2021) (nom. nud.)</taxon>
        <taxon>Candidatus Heimdallarchaeales</taxon>
        <taxon>Candidatus Heimdallarchaeaceae</taxon>
        <taxon>Candidatus Heimdallarchaeum</taxon>
    </lineage>
</organism>
<dbReference type="NCBIfam" id="TIGR01214">
    <property type="entry name" value="rmlD"/>
    <property type="match status" value="1"/>
</dbReference>
<name>A0A9Y1BSW2_9ARCH</name>
<evidence type="ECO:0000313" key="2">
    <source>
        <dbReference type="EMBL" id="UJG44346.1"/>
    </source>
</evidence>
<dbReference type="Gene3D" id="3.90.25.10">
    <property type="entry name" value="UDP-galactose 4-epimerase, domain 1"/>
    <property type="match status" value="1"/>
</dbReference>
<dbReference type="Proteomes" id="UP001200513">
    <property type="component" value="Chromosome"/>
</dbReference>
<proteinExistence type="predicted"/>
<dbReference type="InterPro" id="IPR005913">
    <property type="entry name" value="dTDP_dehydrorham_reduct"/>
</dbReference>
<protein>
    <submittedName>
        <fullName evidence="2">dTDP-4-dehydrorhamnose reductase</fullName>
        <ecNumber evidence="2">1.1.1.133</ecNumber>
    </submittedName>
</protein>
<sequence length="282" mass="32291">MGILITGSKGQLGQSFQTFFKKEGINFFATDVELDITNFKKLREYVSNKDIDIIINCAAYNAVDNAENDWQSAYRINGLGPKNLALLANELKAVLVHYSTDYVFDGHKGFLYTIYDKPSPISKYGESKALGERNVQNIANRFFLVRLSWVFGKGNDNFITKTIKWSRNKNKLRIVIDQISSPSYTNDIVKATYNLIKTENYGLYHMTNSGYCSRYQWAKYILDKINWEGELLPALSHEFHTPAKRPFLSVLDSFGLEEVIGYKLPSWQDATNNFLKEIGLIK</sequence>
<accession>A0A9Y1BSW2</accession>
<dbReference type="InterPro" id="IPR029903">
    <property type="entry name" value="RmlD-like-bd"/>
</dbReference>
<dbReference type="GO" id="GO:0005829">
    <property type="term" value="C:cytosol"/>
    <property type="evidence" value="ECO:0007669"/>
    <property type="project" value="TreeGrafter"/>
</dbReference>
<dbReference type="InterPro" id="IPR036291">
    <property type="entry name" value="NAD(P)-bd_dom_sf"/>
</dbReference>
<dbReference type="GO" id="GO:0019305">
    <property type="term" value="P:dTDP-rhamnose biosynthetic process"/>
    <property type="evidence" value="ECO:0007669"/>
    <property type="project" value="TreeGrafter"/>
</dbReference>
<dbReference type="EMBL" id="CP084167">
    <property type="protein sequence ID" value="UJG44346.1"/>
    <property type="molecule type" value="Genomic_DNA"/>
</dbReference>
<reference evidence="2" key="1">
    <citation type="journal article" date="2022" name="Nat. Microbiol.">
        <title>Unique mobile elements and scalable gene flow at the prokaryote-eukaryote boundary revealed by circularized Asgard archaea genomes.</title>
        <authorList>
            <person name="Wu F."/>
            <person name="Speth D.R."/>
            <person name="Philosof A."/>
            <person name="Cremiere A."/>
            <person name="Narayanan A."/>
            <person name="Barco R.A."/>
            <person name="Connon S.A."/>
            <person name="Amend J.P."/>
            <person name="Antoshechkin I.A."/>
            <person name="Orphan V.J."/>
        </authorList>
    </citation>
    <scope>NUCLEOTIDE SEQUENCE</scope>
    <source>
        <strain evidence="2">PR6</strain>
    </source>
</reference>
<dbReference type="GO" id="GO:0008831">
    <property type="term" value="F:dTDP-4-dehydrorhamnose reductase activity"/>
    <property type="evidence" value="ECO:0007669"/>
    <property type="project" value="UniProtKB-EC"/>
</dbReference>